<feature type="compositionally biased region" description="Polar residues" evidence="1">
    <location>
        <begin position="29"/>
        <end position="38"/>
    </location>
</feature>
<protein>
    <recommendedName>
        <fullName evidence="5">Hornerin-like</fullName>
    </recommendedName>
</protein>
<feature type="compositionally biased region" description="Polar residues" evidence="1">
    <location>
        <begin position="105"/>
        <end position="120"/>
    </location>
</feature>
<evidence type="ECO:0008006" key="5">
    <source>
        <dbReference type="Google" id="ProtNLM"/>
    </source>
</evidence>
<reference evidence="3 4" key="1">
    <citation type="journal article" date="2022" name="Nat. Ecol. Evol.">
        <title>A masculinizing supergene underlies an exaggerated male reproductive morph in a spider.</title>
        <authorList>
            <person name="Hendrickx F."/>
            <person name="De Corte Z."/>
            <person name="Sonet G."/>
            <person name="Van Belleghem S.M."/>
            <person name="Kostlbacher S."/>
            <person name="Vangestel C."/>
        </authorList>
    </citation>
    <scope>NUCLEOTIDE SEQUENCE [LARGE SCALE GENOMIC DNA]</scope>
    <source>
        <strain evidence="3">W744_W776</strain>
    </source>
</reference>
<feature type="compositionally biased region" description="Polar residues" evidence="1">
    <location>
        <begin position="133"/>
        <end position="155"/>
    </location>
</feature>
<feature type="region of interest" description="Disordered" evidence="1">
    <location>
        <begin position="98"/>
        <end position="246"/>
    </location>
</feature>
<feature type="compositionally biased region" description="Polar residues" evidence="1">
    <location>
        <begin position="831"/>
        <end position="841"/>
    </location>
</feature>
<sequence>MMLRIKSRGSFCKLLALVWLCAVTSANDASNETETSTNKAEEGSSGAETSVVETIHLHGQETQPKAFSYSENVAGYLEQDPIYHQQQNDEETYEYGKRVRGGQRKGSSNDNYGKSQSGYHQQKEVSYDDTFDNYGQHQNNGHDQSYSQGGKQPSYGQEEYGKVSSGYSQGYSNDGDKQPFYAQGYSDGVDKQEAYGYDEQKTQQEEYAQDDGYGSKGFGSQSNYGSHNVKVSKGKGHEDGSAYGAGDIIYNFPPKQSHQKSGYSSEAGLYSGKSLSGSVGYGAGAHSGGKSLSEDISYGSVPYSGGKSSHGDTSYGSEAGGKSLSGNGAYGQEAYSGGKSTSEEFSYGPGGYSSGKSSDGEIAYQSGPQYSGKSLSLDNGYKSAGYSGGKSSGNVGHGSGSYSSGGKSSGGPYSSGAFSSGGYSPSGKSSGNSYSSGAEDYSSGAKSSSGDNAYATDYSSSGKSNNFPAYPKEAGYASGGSKESSYSNGGSAYIDSGNYQGYPSKGSELPSVYHQGQSTKGTDNGKVSVFIKQLGHSQIEEKYGSKTGEKHGYLLLPVVPGHEGDKVQISTSGVSHSGSGYGNTAQDTYYRRPVHASGGKASFTSFFKTGASATYGGEGKSIHNVGAGYGLGGASYGGNSKSSYNAGGDYSSKGHGQGGASYGGDSKSTYSTGGDYSSKGHGGLGGASYGGDSKSSYSTGGDYNSKGHGQGGLGGAPYGGDFKSSYSTGGDYASVGQGGQKSTGHNAYVVSKHSSYDANSRSPKGTSYAPEYPSHGGQAYAPKGSPVYEAYGNQKSEGGHEILSKNVKYIPTHEYQQQIYVSHDVPSYPKQVQQYQPSGKSTPHHKESSGYQHQEVHIAPSKGYDQRQVEHGTYGKSGGPVVIPDNVKYVSQGHDYGNHQSYSGPSVPAYGPATSQKHLNVKGTDFQPANYKHSAQVPNQRTYKSAPSGNNHGSSNKGYRKPKSIALILQRHQGEQQHKTGYSPPAFPNIGGKSSYSQGFRPIIPKHGASGRSTSLYYSGGAQQQQASPGYFAVDHSNGAAGYN</sequence>
<feature type="signal peptide" evidence="2">
    <location>
        <begin position="1"/>
        <end position="26"/>
    </location>
</feature>
<feature type="region of interest" description="Disordered" evidence="1">
    <location>
        <begin position="29"/>
        <end position="49"/>
    </location>
</feature>
<evidence type="ECO:0000256" key="2">
    <source>
        <dbReference type="SAM" id="SignalP"/>
    </source>
</evidence>
<name>A0AAV6VYG2_9ARAC</name>
<feature type="region of interest" description="Disordered" evidence="1">
    <location>
        <begin position="831"/>
        <end position="854"/>
    </location>
</feature>
<evidence type="ECO:0000313" key="4">
    <source>
        <dbReference type="Proteomes" id="UP000827092"/>
    </source>
</evidence>
<feature type="compositionally biased region" description="Basic and acidic residues" evidence="1">
    <location>
        <begin position="188"/>
        <end position="204"/>
    </location>
</feature>
<proteinExistence type="predicted"/>
<dbReference type="AlphaFoldDB" id="A0AAV6VYG2"/>
<evidence type="ECO:0000256" key="1">
    <source>
        <dbReference type="SAM" id="MobiDB-lite"/>
    </source>
</evidence>
<feature type="region of interest" description="Disordered" evidence="1">
    <location>
        <begin position="505"/>
        <end position="524"/>
    </location>
</feature>
<feature type="compositionally biased region" description="Polar residues" evidence="1">
    <location>
        <begin position="366"/>
        <end position="377"/>
    </location>
</feature>
<feature type="region of interest" description="Disordered" evidence="1">
    <location>
        <begin position="283"/>
        <end position="468"/>
    </location>
</feature>
<feature type="compositionally biased region" description="Polar residues" evidence="1">
    <location>
        <begin position="941"/>
        <end position="957"/>
    </location>
</feature>
<dbReference type="Proteomes" id="UP000827092">
    <property type="component" value="Unassembled WGS sequence"/>
</dbReference>
<feature type="compositionally biased region" description="Low complexity" evidence="1">
    <location>
        <begin position="400"/>
        <end position="437"/>
    </location>
</feature>
<organism evidence="3 4">
    <name type="scientific">Oedothorax gibbosus</name>
    <dbReference type="NCBI Taxonomy" id="931172"/>
    <lineage>
        <taxon>Eukaryota</taxon>
        <taxon>Metazoa</taxon>
        <taxon>Ecdysozoa</taxon>
        <taxon>Arthropoda</taxon>
        <taxon>Chelicerata</taxon>
        <taxon>Arachnida</taxon>
        <taxon>Araneae</taxon>
        <taxon>Araneomorphae</taxon>
        <taxon>Entelegynae</taxon>
        <taxon>Araneoidea</taxon>
        <taxon>Linyphiidae</taxon>
        <taxon>Erigoninae</taxon>
        <taxon>Oedothorax</taxon>
    </lineage>
</organism>
<keyword evidence="2" id="KW-0732">Signal</keyword>
<keyword evidence="4" id="KW-1185">Reference proteome</keyword>
<feature type="compositionally biased region" description="Polar residues" evidence="1">
    <location>
        <begin position="444"/>
        <end position="467"/>
    </location>
</feature>
<feature type="region of interest" description="Disordered" evidence="1">
    <location>
        <begin position="941"/>
        <end position="960"/>
    </location>
</feature>
<gene>
    <name evidence="3" type="ORF">JTE90_000661</name>
</gene>
<feature type="compositionally biased region" description="Gly residues" evidence="1">
    <location>
        <begin position="386"/>
        <end position="399"/>
    </location>
</feature>
<accession>A0AAV6VYG2</accession>
<dbReference type="EMBL" id="JAFNEN010000015">
    <property type="protein sequence ID" value="KAG8200591.1"/>
    <property type="molecule type" value="Genomic_DNA"/>
</dbReference>
<feature type="region of interest" description="Disordered" evidence="1">
    <location>
        <begin position="754"/>
        <end position="781"/>
    </location>
</feature>
<comment type="caution">
    <text evidence="3">The sequence shown here is derived from an EMBL/GenBank/DDBJ whole genome shotgun (WGS) entry which is preliminary data.</text>
</comment>
<feature type="compositionally biased region" description="Polar residues" evidence="1">
    <location>
        <begin position="754"/>
        <end position="765"/>
    </location>
</feature>
<feature type="chain" id="PRO_5043888161" description="Hornerin-like" evidence="2">
    <location>
        <begin position="27"/>
        <end position="1044"/>
    </location>
</feature>
<evidence type="ECO:0000313" key="3">
    <source>
        <dbReference type="EMBL" id="KAG8200591.1"/>
    </source>
</evidence>